<feature type="repeat" description="WD" evidence="3">
    <location>
        <begin position="82"/>
        <end position="125"/>
    </location>
</feature>
<dbReference type="STRING" id="578459.A0A194S6I5"/>
<feature type="repeat" description="WD" evidence="3">
    <location>
        <begin position="126"/>
        <end position="160"/>
    </location>
</feature>
<keyword evidence="2" id="KW-0677">Repeat</keyword>
<feature type="repeat" description="WD" evidence="3">
    <location>
        <begin position="358"/>
        <end position="374"/>
    </location>
</feature>
<evidence type="ECO:0000256" key="4">
    <source>
        <dbReference type="SAM" id="MobiDB-lite"/>
    </source>
</evidence>
<dbReference type="InterPro" id="IPR019775">
    <property type="entry name" value="WD40_repeat_CS"/>
</dbReference>
<dbReference type="PROSITE" id="PS50294">
    <property type="entry name" value="WD_REPEATS_REGION"/>
    <property type="match status" value="2"/>
</dbReference>
<gene>
    <name evidence="5" type="ORF">RHOBADRAFT_52247</name>
</gene>
<dbReference type="PROSITE" id="PS00678">
    <property type="entry name" value="WD_REPEATS_1"/>
    <property type="match status" value="2"/>
</dbReference>
<dbReference type="PANTHER" id="PTHR22847">
    <property type="entry name" value="WD40 REPEAT PROTEIN"/>
    <property type="match status" value="1"/>
</dbReference>
<evidence type="ECO:0000313" key="6">
    <source>
        <dbReference type="Proteomes" id="UP000053890"/>
    </source>
</evidence>
<dbReference type="GO" id="GO:1990234">
    <property type="term" value="C:transferase complex"/>
    <property type="evidence" value="ECO:0007669"/>
    <property type="project" value="UniProtKB-ARBA"/>
</dbReference>
<dbReference type="GO" id="GO:0005634">
    <property type="term" value="C:nucleus"/>
    <property type="evidence" value="ECO:0007669"/>
    <property type="project" value="TreeGrafter"/>
</dbReference>
<evidence type="ECO:0000256" key="2">
    <source>
        <dbReference type="ARBA" id="ARBA00022737"/>
    </source>
</evidence>
<dbReference type="OrthoDB" id="6262491at2759"/>
<feature type="compositionally biased region" description="Acidic residues" evidence="4">
    <location>
        <begin position="476"/>
        <end position="492"/>
    </location>
</feature>
<dbReference type="InterPro" id="IPR001680">
    <property type="entry name" value="WD40_rpt"/>
</dbReference>
<dbReference type="SMART" id="SM00320">
    <property type="entry name" value="WD40"/>
    <property type="match status" value="5"/>
</dbReference>
<feature type="region of interest" description="Disordered" evidence="4">
    <location>
        <begin position="461"/>
        <end position="492"/>
    </location>
</feature>
<dbReference type="PROSITE" id="PS50082">
    <property type="entry name" value="WD_REPEATS_2"/>
    <property type="match status" value="3"/>
</dbReference>
<dbReference type="SUPFAM" id="SSF50978">
    <property type="entry name" value="WD40 repeat-like"/>
    <property type="match status" value="1"/>
</dbReference>
<organism evidence="5 6">
    <name type="scientific">Rhodotorula graminis (strain WP1)</name>
    <dbReference type="NCBI Taxonomy" id="578459"/>
    <lineage>
        <taxon>Eukaryota</taxon>
        <taxon>Fungi</taxon>
        <taxon>Dikarya</taxon>
        <taxon>Basidiomycota</taxon>
        <taxon>Pucciniomycotina</taxon>
        <taxon>Microbotryomycetes</taxon>
        <taxon>Sporidiobolales</taxon>
        <taxon>Sporidiobolaceae</taxon>
        <taxon>Rhodotorula</taxon>
    </lineage>
</organism>
<dbReference type="Proteomes" id="UP000053890">
    <property type="component" value="Unassembled WGS sequence"/>
</dbReference>
<feature type="region of interest" description="Disordered" evidence="4">
    <location>
        <begin position="1"/>
        <end position="24"/>
    </location>
</feature>
<dbReference type="AlphaFoldDB" id="A0A194S6I5"/>
<dbReference type="Gene3D" id="2.130.10.10">
    <property type="entry name" value="YVTN repeat-like/Quinoprotein amine dehydrogenase"/>
    <property type="match status" value="2"/>
</dbReference>
<dbReference type="GeneID" id="28976694"/>
<evidence type="ECO:0000256" key="3">
    <source>
        <dbReference type="PROSITE-ProRule" id="PRU00221"/>
    </source>
</evidence>
<dbReference type="PANTHER" id="PTHR22847:SF637">
    <property type="entry name" value="WD REPEAT DOMAIN 5B"/>
    <property type="match status" value="1"/>
</dbReference>
<accession>A0A194S6I5</accession>
<dbReference type="PRINTS" id="PR00320">
    <property type="entry name" value="GPROTEINBRPT"/>
</dbReference>
<reference evidence="5 6" key="1">
    <citation type="journal article" date="2015" name="Front. Microbiol.">
        <title>Genome sequence of the plant growth promoting endophytic yeast Rhodotorula graminis WP1.</title>
        <authorList>
            <person name="Firrincieli A."/>
            <person name="Otillar R."/>
            <person name="Salamov A."/>
            <person name="Schmutz J."/>
            <person name="Khan Z."/>
            <person name="Redman R.S."/>
            <person name="Fleck N.D."/>
            <person name="Lindquist E."/>
            <person name="Grigoriev I.V."/>
            <person name="Doty S.L."/>
        </authorList>
    </citation>
    <scope>NUCLEOTIDE SEQUENCE [LARGE SCALE GENOMIC DNA]</scope>
    <source>
        <strain evidence="5 6">WP1</strain>
    </source>
</reference>
<protein>
    <submittedName>
        <fullName evidence="5">Uncharacterized protein</fullName>
    </submittedName>
</protein>
<evidence type="ECO:0000256" key="1">
    <source>
        <dbReference type="ARBA" id="ARBA00022574"/>
    </source>
</evidence>
<keyword evidence="1 3" id="KW-0853">WD repeat</keyword>
<name>A0A194S6I5_RHOGW</name>
<evidence type="ECO:0000313" key="5">
    <source>
        <dbReference type="EMBL" id="KPV76207.1"/>
    </source>
</evidence>
<dbReference type="Pfam" id="PF00400">
    <property type="entry name" value="WD40"/>
    <property type="match status" value="2"/>
</dbReference>
<dbReference type="EMBL" id="KQ474076">
    <property type="protein sequence ID" value="KPV76207.1"/>
    <property type="molecule type" value="Genomic_DNA"/>
</dbReference>
<dbReference type="InterPro" id="IPR020472">
    <property type="entry name" value="WD40_PAC1"/>
</dbReference>
<keyword evidence="6" id="KW-1185">Reference proteome</keyword>
<proteinExistence type="predicted"/>
<dbReference type="OMA" id="TIRTWPL"/>
<sequence length="492" mass="53173">MSYTTDEGNLFQSDAQHQQSAERAARAHLLADRGNPIKLASKPLRVVVRDSKASDEPDAWVAESGFVVRRVGLESGKTKQLYRGHGGPVTSLAFHSSQGRELVISGSWDKSFRVWDVKTKTLLSTTVGHIDFVKTLLVLPSLNLLVTGSSDKDIRLWDLSLLDNLDIYALASAPVASTSTAPDVAPPQQTGAAPPPAVALRPLPCVLALKGHVRPIEQLAAYPVLRPLPPGLSEDEADEHPREETGTVALVSADSMGALKVWELSRTAEGAVKGELRCEAREHELGVYDMSLGEAGLWTASADNSVLLSSLDRSSPSTPPTPILRIPHPAQTRSLLPLSHTSAACTLSLVRGVPPPPFLVTGASDELVRVWDLDCSALDPSASREAQRAWRGVPVAPGTKLDGCVRAIEGHAHEVVQLCTYADRAGELWVLSASLDATLRRWKWSEMRDAPGERLVLVPVEEEEQQAGAEEKESLLTEEEERELAELMGDDD</sequence>
<feature type="compositionally biased region" description="Polar residues" evidence="4">
    <location>
        <begin position="1"/>
        <end position="21"/>
    </location>
</feature>
<dbReference type="InterPro" id="IPR015943">
    <property type="entry name" value="WD40/YVTN_repeat-like_dom_sf"/>
</dbReference>
<dbReference type="InterPro" id="IPR036322">
    <property type="entry name" value="WD40_repeat_dom_sf"/>
</dbReference>
<dbReference type="RefSeq" id="XP_018272256.1">
    <property type="nucleotide sequence ID" value="XM_018416246.1"/>
</dbReference>